<dbReference type="AlphaFoldDB" id="A0A0E9S0E4"/>
<dbReference type="EMBL" id="GBXM01073910">
    <property type="protein sequence ID" value="JAH34667.1"/>
    <property type="molecule type" value="Transcribed_RNA"/>
</dbReference>
<protein>
    <submittedName>
        <fullName evidence="1">Uncharacterized protein</fullName>
    </submittedName>
</protein>
<accession>A0A0E9S0E4</accession>
<evidence type="ECO:0000313" key="1">
    <source>
        <dbReference type="EMBL" id="JAH34667.1"/>
    </source>
</evidence>
<reference evidence="1" key="2">
    <citation type="journal article" date="2015" name="Fish Shellfish Immunol.">
        <title>Early steps in the European eel (Anguilla anguilla)-Vibrio vulnificus interaction in the gills: Role of the RtxA13 toxin.</title>
        <authorList>
            <person name="Callol A."/>
            <person name="Pajuelo D."/>
            <person name="Ebbesson L."/>
            <person name="Teles M."/>
            <person name="MacKenzie S."/>
            <person name="Amaro C."/>
        </authorList>
    </citation>
    <scope>NUCLEOTIDE SEQUENCE</scope>
</reference>
<proteinExistence type="predicted"/>
<name>A0A0E9S0E4_ANGAN</name>
<organism evidence="1">
    <name type="scientific">Anguilla anguilla</name>
    <name type="common">European freshwater eel</name>
    <name type="synonym">Muraena anguilla</name>
    <dbReference type="NCBI Taxonomy" id="7936"/>
    <lineage>
        <taxon>Eukaryota</taxon>
        <taxon>Metazoa</taxon>
        <taxon>Chordata</taxon>
        <taxon>Craniata</taxon>
        <taxon>Vertebrata</taxon>
        <taxon>Euteleostomi</taxon>
        <taxon>Actinopterygii</taxon>
        <taxon>Neopterygii</taxon>
        <taxon>Teleostei</taxon>
        <taxon>Anguilliformes</taxon>
        <taxon>Anguillidae</taxon>
        <taxon>Anguilla</taxon>
    </lineage>
</organism>
<sequence length="30" mass="3411">MSTFLHCSGDKLKRSRPKCLCVVSIYLIIV</sequence>
<reference evidence="1" key="1">
    <citation type="submission" date="2014-11" db="EMBL/GenBank/DDBJ databases">
        <authorList>
            <person name="Amaro Gonzalez C."/>
        </authorList>
    </citation>
    <scope>NUCLEOTIDE SEQUENCE</scope>
</reference>